<organism evidence="7 8">
    <name type="scientific">Actinomycetospora termitidis</name>
    <dbReference type="NCBI Taxonomy" id="3053470"/>
    <lineage>
        <taxon>Bacteria</taxon>
        <taxon>Bacillati</taxon>
        <taxon>Actinomycetota</taxon>
        <taxon>Actinomycetes</taxon>
        <taxon>Pseudonocardiales</taxon>
        <taxon>Pseudonocardiaceae</taxon>
        <taxon>Actinomycetospora</taxon>
    </lineage>
</organism>
<dbReference type="Gene3D" id="3.40.5.90">
    <property type="entry name" value="CDGSH iron-sulfur domain, mitoNEET-type"/>
    <property type="match status" value="1"/>
</dbReference>
<evidence type="ECO:0000256" key="1">
    <source>
        <dbReference type="ARBA" id="ARBA00022714"/>
    </source>
</evidence>
<feature type="region of interest" description="Disordered" evidence="5">
    <location>
        <begin position="1"/>
        <end position="22"/>
    </location>
</feature>
<feature type="region of interest" description="Disordered" evidence="5">
    <location>
        <begin position="55"/>
        <end position="79"/>
    </location>
</feature>
<evidence type="ECO:0000256" key="3">
    <source>
        <dbReference type="ARBA" id="ARBA00023004"/>
    </source>
</evidence>
<evidence type="ECO:0000256" key="4">
    <source>
        <dbReference type="ARBA" id="ARBA00023014"/>
    </source>
</evidence>
<accession>A0ABT7MI77</accession>
<evidence type="ECO:0000256" key="2">
    <source>
        <dbReference type="ARBA" id="ARBA00022723"/>
    </source>
</evidence>
<evidence type="ECO:0000313" key="8">
    <source>
        <dbReference type="Proteomes" id="UP001231924"/>
    </source>
</evidence>
<evidence type="ECO:0000256" key="5">
    <source>
        <dbReference type="SAM" id="MobiDB-lite"/>
    </source>
</evidence>
<feature type="domain" description="Iron-binding zinc finger CDGSH type" evidence="6">
    <location>
        <begin position="21"/>
        <end position="65"/>
    </location>
</feature>
<keyword evidence="8" id="KW-1185">Reference proteome</keyword>
<dbReference type="InterPro" id="IPR018967">
    <property type="entry name" value="FeS-contain_CDGSH-typ"/>
</dbReference>
<keyword evidence="4" id="KW-0411">Iron-sulfur</keyword>
<gene>
    <name evidence="7" type="ORF">QRT03_29565</name>
</gene>
<dbReference type="RefSeq" id="WP_286056756.1">
    <property type="nucleotide sequence ID" value="NZ_JASVWF010000009.1"/>
</dbReference>
<dbReference type="Pfam" id="PF09360">
    <property type="entry name" value="zf-CDGSH"/>
    <property type="match status" value="1"/>
</dbReference>
<comment type="caution">
    <text evidence="7">The sequence shown here is derived from an EMBL/GenBank/DDBJ whole genome shotgun (WGS) entry which is preliminary data.</text>
</comment>
<evidence type="ECO:0000259" key="6">
    <source>
        <dbReference type="SMART" id="SM00704"/>
    </source>
</evidence>
<reference evidence="7 8" key="1">
    <citation type="submission" date="2023-06" db="EMBL/GenBank/DDBJ databases">
        <title>Actinomycetospora Odt1-22.</title>
        <authorList>
            <person name="Supong K."/>
        </authorList>
    </citation>
    <scope>NUCLEOTIDE SEQUENCE [LARGE SCALE GENOMIC DNA]</scope>
    <source>
        <strain evidence="7 8">Odt1-22</strain>
    </source>
</reference>
<keyword evidence="2" id="KW-0479">Metal-binding</keyword>
<keyword evidence="3" id="KW-0408">Iron</keyword>
<name>A0ABT7MI77_9PSEU</name>
<dbReference type="SMART" id="SM00704">
    <property type="entry name" value="ZnF_CDGSH"/>
    <property type="match status" value="1"/>
</dbReference>
<keyword evidence="1" id="KW-0001">2Fe-2S</keyword>
<evidence type="ECO:0000313" key="7">
    <source>
        <dbReference type="EMBL" id="MDL5160151.1"/>
    </source>
</evidence>
<dbReference type="EMBL" id="JASVWF010000009">
    <property type="protein sequence ID" value="MDL5160151.1"/>
    <property type="molecule type" value="Genomic_DNA"/>
</dbReference>
<protein>
    <submittedName>
        <fullName evidence="7">CDGSH iron-sulfur domain-containing protein</fullName>
    </submittedName>
</protein>
<dbReference type="Proteomes" id="UP001231924">
    <property type="component" value="Unassembled WGS sequence"/>
</dbReference>
<dbReference type="InterPro" id="IPR042216">
    <property type="entry name" value="MitoNEET_CISD"/>
</dbReference>
<feature type="compositionally biased region" description="Basic and acidic residues" evidence="5">
    <location>
        <begin position="66"/>
        <end position="79"/>
    </location>
</feature>
<proteinExistence type="predicted"/>
<sequence>MSHPERVPRVTLTDGGPMLVEGPVELELPDGERVRSERPVVAVCTCRRSKRFPFCDTSHRKKVRQPRRDDEPASQDRTR</sequence>